<name>A0ABS0MRU0_PSELU</name>
<evidence type="ECO:0000256" key="5">
    <source>
        <dbReference type="ARBA" id="ARBA00022475"/>
    </source>
</evidence>
<feature type="transmembrane region" description="Helical" evidence="15">
    <location>
        <begin position="47"/>
        <end position="65"/>
    </location>
</feature>
<dbReference type="InterPro" id="IPR051211">
    <property type="entry name" value="PG_lysyltransferase"/>
</dbReference>
<feature type="compositionally biased region" description="Low complexity" evidence="14">
    <location>
        <begin position="13"/>
        <end position="23"/>
    </location>
</feature>
<dbReference type="PANTHER" id="PTHR34697:SF2">
    <property type="entry name" value="PHOSPHATIDYLGLYCEROL LYSYLTRANSFERASE"/>
    <property type="match status" value="1"/>
</dbReference>
<evidence type="ECO:0000256" key="7">
    <source>
        <dbReference type="ARBA" id="ARBA00022692"/>
    </source>
</evidence>
<evidence type="ECO:0000256" key="8">
    <source>
        <dbReference type="ARBA" id="ARBA00022989"/>
    </source>
</evidence>
<dbReference type="NCBIfam" id="NF033480">
    <property type="entry name" value="bifunc_MprF"/>
    <property type="match status" value="1"/>
</dbReference>
<evidence type="ECO:0000313" key="17">
    <source>
        <dbReference type="EMBL" id="MBH3438604.1"/>
    </source>
</evidence>
<comment type="caution">
    <text evidence="17">The sequence shown here is derived from an EMBL/GenBank/DDBJ whole genome shotgun (WGS) entry which is preliminary data.</text>
</comment>
<accession>A0ABS0MRU0</accession>
<keyword evidence="9" id="KW-0443">Lipid metabolism</keyword>
<feature type="compositionally biased region" description="Polar residues" evidence="14">
    <location>
        <begin position="1"/>
        <end position="12"/>
    </location>
</feature>
<evidence type="ECO:0000256" key="3">
    <source>
        <dbReference type="ARBA" id="ARBA00012014"/>
    </source>
</evidence>
<dbReference type="RefSeq" id="WP_197871912.1">
    <property type="nucleotide sequence ID" value="NZ_JADTXM010000005.1"/>
</dbReference>
<comment type="subcellular location">
    <subcellularLocation>
        <location evidence="1">Cell membrane</location>
        <topology evidence="1">Multi-pass membrane protein</topology>
    </subcellularLocation>
</comment>
<feature type="transmembrane region" description="Helical" evidence="15">
    <location>
        <begin position="487"/>
        <end position="509"/>
    </location>
</feature>
<gene>
    <name evidence="17" type="primary">mprF</name>
    <name evidence="17" type="ORF">I5Q09_07890</name>
</gene>
<dbReference type="SUPFAM" id="SSF55729">
    <property type="entry name" value="Acyl-CoA N-acyltransferases (Nat)"/>
    <property type="match status" value="1"/>
</dbReference>
<dbReference type="EMBL" id="JADTXM010000005">
    <property type="protein sequence ID" value="MBH3438604.1"/>
    <property type="molecule type" value="Genomic_DNA"/>
</dbReference>
<evidence type="ECO:0000256" key="14">
    <source>
        <dbReference type="SAM" id="MobiDB-lite"/>
    </source>
</evidence>
<keyword evidence="7 15" id="KW-0812">Transmembrane</keyword>
<feature type="transmembrane region" description="Helical" evidence="15">
    <location>
        <begin position="282"/>
        <end position="311"/>
    </location>
</feature>
<dbReference type="InterPro" id="IPR022791">
    <property type="entry name" value="L-PG_synthase/AglD"/>
</dbReference>
<organism evidence="17 18">
    <name type="scientific">Pseudomonas luteola</name>
    <dbReference type="NCBI Taxonomy" id="47886"/>
    <lineage>
        <taxon>Bacteria</taxon>
        <taxon>Pseudomonadati</taxon>
        <taxon>Pseudomonadota</taxon>
        <taxon>Gammaproteobacteria</taxon>
        <taxon>Pseudomonadales</taxon>
        <taxon>Pseudomonadaceae</taxon>
        <taxon>Pseudomonas</taxon>
    </lineage>
</organism>
<dbReference type="InterPro" id="IPR016181">
    <property type="entry name" value="Acyl_CoA_acyltransferase"/>
</dbReference>
<evidence type="ECO:0000256" key="15">
    <source>
        <dbReference type="SAM" id="Phobius"/>
    </source>
</evidence>
<proteinExistence type="inferred from homology"/>
<reference evidence="17 18" key="1">
    <citation type="submission" date="2020-11" db="EMBL/GenBank/DDBJ databases">
        <title>Enhanced detection system for hospital associated transmission using whole genome sequencing surveillance.</title>
        <authorList>
            <person name="Harrison L.H."/>
            <person name="Van Tyne D."/>
            <person name="Marsh J.W."/>
            <person name="Griffith M.P."/>
            <person name="Snyder D.J."/>
            <person name="Cooper V.S."/>
            <person name="Mustapha M."/>
        </authorList>
    </citation>
    <scope>NUCLEOTIDE SEQUENCE [LARGE SCALE GENOMIC DNA]</scope>
    <source>
        <strain evidence="17 18">PSB00013</strain>
    </source>
</reference>
<dbReference type="Pfam" id="PF03706">
    <property type="entry name" value="LPG_synthase_TM"/>
    <property type="match status" value="1"/>
</dbReference>
<feature type="transmembrane region" description="Helical" evidence="15">
    <location>
        <begin position="356"/>
        <end position="383"/>
    </location>
</feature>
<comment type="similarity">
    <text evidence="2">Belongs to the LPG synthase family.</text>
</comment>
<evidence type="ECO:0000313" key="18">
    <source>
        <dbReference type="Proteomes" id="UP000638986"/>
    </source>
</evidence>
<feature type="transmembrane region" description="Helical" evidence="15">
    <location>
        <begin position="158"/>
        <end position="182"/>
    </location>
</feature>
<keyword evidence="10 15" id="KW-0472">Membrane</keyword>
<evidence type="ECO:0000256" key="1">
    <source>
        <dbReference type="ARBA" id="ARBA00004651"/>
    </source>
</evidence>
<evidence type="ECO:0000256" key="4">
    <source>
        <dbReference type="ARBA" id="ARBA00021546"/>
    </source>
</evidence>
<evidence type="ECO:0000256" key="2">
    <source>
        <dbReference type="ARBA" id="ARBA00008627"/>
    </source>
</evidence>
<evidence type="ECO:0000256" key="10">
    <source>
        <dbReference type="ARBA" id="ARBA00023136"/>
    </source>
</evidence>
<evidence type="ECO:0000256" key="6">
    <source>
        <dbReference type="ARBA" id="ARBA00022679"/>
    </source>
</evidence>
<evidence type="ECO:0000256" key="9">
    <source>
        <dbReference type="ARBA" id="ARBA00023098"/>
    </source>
</evidence>
<feature type="region of interest" description="Disordered" evidence="14">
    <location>
        <begin position="1"/>
        <end position="29"/>
    </location>
</feature>
<evidence type="ECO:0000256" key="13">
    <source>
        <dbReference type="ARBA" id="ARBA00047540"/>
    </source>
</evidence>
<feature type="transmembrane region" description="Helical" evidence="15">
    <location>
        <begin position="457"/>
        <end position="475"/>
    </location>
</feature>
<keyword evidence="11" id="KW-0046">Antibiotic resistance</keyword>
<keyword evidence="6" id="KW-0808">Transferase</keyword>
<dbReference type="PANTHER" id="PTHR34697">
    <property type="entry name" value="PHOSPHATIDYLGLYCEROL LYSYLTRANSFERASE"/>
    <property type="match status" value="1"/>
</dbReference>
<feature type="transmembrane region" description="Helical" evidence="15">
    <location>
        <begin position="529"/>
        <end position="550"/>
    </location>
</feature>
<feature type="transmembrane region" description="Helical" evidence="15">
    <location>
        <begin position="429"/>
        <end position="451"/>
    </location>
</feature>
<feature type="transmembrane region" description="Helical" evidence="15">
    <location>
        <begin position="249"/>
        <end position="270"/>
    </location>
</feature>
<feature type="transmembrane region" description="Helical" evidence="15">
    <location>
        <begin position="85"/>
        <end position="106"/>
    </location>
</feature>
<dbReference type="Pfam" id="PF09924">
    <property type="entry name" value="LPG_synthase_C"/>
    <property type="match status" value="1"/>
</dbReference>
<feature type="domain" description="Phosphatidylglycerol lysyltransferase C-terminal" evidence="16">
    <location>
        <begin position="573"/>
        <end position="859"/>
    </location>
</feature>
<evidence type="ECO:0000256" key="11">
    <source>
        <dbReference type="ARBA" id="ARBA00023251"/>
    </source>
</evidence>
<feature type="transmembrane region" description="Helical" evidence="15">
    <location>
        <begin position="403"/>
        <end position="422"/>
    </location>
</feature>
<keyword evidence="5" id="KW-1003">Cell membrane</keyword>
<evidence type="ECO:0000256" key="12">
    <source>
        <dbReference type="ARBA" id="ARBA00031899"/>
    </source>
</evidence>
<sequence>MSANDPVNKSAVSSSDSSSSSSPSSPPQALPWRLLERITAYKEPLELGLTLLLFGVALLVCWHLVSSIDLPSLHTALLGIPSHAIMGAVAATAVGFLILLGYEWSASRFAGVHLPGKTLALGGLTAFAIGNAVGLSMLSGGSVRYRLYARQGLSAIEVAQMTFFASLSLGTALPPLAAVAALSDLPSASTALRLSPTLVAGIAIAILSIYAIGIVFLRKRALDEQPSPDSRLFRLGRKTLRLPTFKLSALQLVITALDVMAAATVLYLLLPEAPPLGAFMLVYLLALAAGVLSHVPGGVGVFEAVLLAAFSDKIGTAPLAAALLLYRIIYVLLPLVIACLVLLLTEGKRFLSGSSAIRVASGLAAPVLSVLVFFSGVVLLFSGVTPEIDTRLKGIGFLLPQRLIEASHLGASLIGVVCLLLAQGLRRRLSAAWVLTLVLLLVGSLLSLLKGFDWEEASILAITAALLATFRRSFYRRSRLLELPFSPLYVVASLCVVAASIWLLLFVYQDASYDNQLWWQFTLEEGAPRGARAAMGSVVLLLALSLGWLLRAAPPEITLPTTEDLQKALNAVKASEQPDGGLAMTGDKALLFHETENAFLMYGRRGRSMIALFDPIGSAQTRAELIWKFRDLCDMHHARPVFYQVRAENLPFYMDIGLTALKLGEEARVNLKTFDLDSKGKKDLRYTWNRGQRDGLLIEFHEPGQAPLEELKVISDIWLESKHVREKGFSLGRFDPEYLQHFRIAVVRFQGKAVAFANLLETDRPELASIDLMRVAADAPKLTMEFLMLGLILHFKERGLERFSLGMVPLAGLHPRRGAPLTQRLGAMVFRRGEQFYNFQGLRRFKDKFDPEWEPRYLAVPAGLDPLVALADTAALIAGGITGLVKR</sequence>
<feature type="transmembrane region" description="Helical" evidence="15">
    <location>
        <begin position="194"/>
        <end position="217"/>
    </location>
</feature>
<comment type="catalytic activity">
    <reaction evidence="13">
        <text>L-lysyl-tRNA(Lys) + a 1,2-diacyl-sn-glycero-3-phospho-(1'-sn-glycerol) = a 1,2-diacyl-sn-glycero-3-phospho-1'-(3'-O-L-lysyl)-sn-glycerol + tRNA(Lys)</text>
        <dbReference type="Rhea" id="RHEA:10668"/>
        <dbReference type="Rhea" id="RHEA-COMP:9696"/>
        <dbReference type="Rhea" id="RHEA-COMP:9697"/>
        <dbReference type="ChEBI" id="CHEBI:64716"/>
        <dbReference type="ChEBI" id="CHEBI:75792"/>
        <dbReference type="ChEBI" id="CHEBI:78442"/>
        <dbReference type="ChEBI" id="CHEBI:78529"/>
        <dbReference type="EC" id="2.3.2.3"/>
    </reaction>
</comment>
<evidence type="ECO:0000259" key="16">
    <source>
        <dbReference type="Pfam" id="PF09924"/>
    </source>
</evidence>
<feature type="transmembrane region" description="Helical" evidence="15">
    <location>
        <begin position="323"/>
        <end position="344"/>
    </location>
</feature>
<dbReference type="Proteomes" id="UP000638986">
    <property type="component" value="Unassembled WGS sequence"/>
</dbReference>
<feature type="transmembrane region" description="Helical" evidence="15">
    <location>
        <begin position="118"/>
        <end position="138"/>
    </location>
</feature>
<dbReference type="EC" id="2.3.2.3" evidence="3"/>
<keyword evidence="8 15" id="KW-1133">Transmembrane helix</keyword>
<dbReference type="InterPro" id="IPR024320">
    <property type="entry name" value="LPG_synthase_C"/>
</dbReference>
<protein>
    <recommendedName>
        <fullName evidence="4">Phosphatidylglycerol lysyltransferase</fullName>
        <ecNumber evidence="3">2.3.2.3</ecNumber>
    </recommendedName>
    <alternativeName>
        <fullName evidence="12">Lysylphosphatidylglycerol synthase</fullName>
    </alternativeName>
</protein>